<reference evidence="10" key="1">
    <citation type="submission" date="2025-08" db="UniProtKB">
        <authorList>
            <consortium name="RefSeq"/>
        </authorList>
    </citation>
    <scope>IDENTIFICATION</scope>
    <source>
        <tissue evidence="10">Leaf</tissue>
    </source>
</reference>
<keyword evidence="7" id="KW-0961">Cell wall biogenesis/degradation</keyword>
<keyword evidence="9" id="KW-1185">Reference proteome</keyword>
<name>A0ABM3HA17_9MYRT</name>
<comment type="similarity">
    <text evidence="2 8">Belongs to the glycosyl hydrolase 28 family.</text>
</comment>
<evidence type="ECO:0000256" key="1">
    <source>
        <dbReference type="ARBA" id="ARBA00004191"/>
    </source>
</evidence>
<dbReference type="GeneID" id="115756215"/>
<keyword evidence="4" id="KW-0964">Secreted</keyword>
<dbReference type="InterPro" id="IPR011050">
    <property type="entry name" value="Pectin_lyase_fold/virulence"/>
</dbReference>
<gene>
    <name evidence="10" type="primary">LOC115756215</name>
</gene>
<evidence type="ECO:0000313" key="9">
    <source>
        <dbReference type="Proteomes" id="UP000827889"/>
    </source>
</evidence>
<dbReference type="Pfam" id="PF00295">
    <property type="entry name" value="Glyco_hydro_28"/>
    <property type="match status" value="1"/>
</dbReference>
<dbReference type="InterPro" id="IPR012334">
    <property type="entry name" value="Pectin_lyas_fold"/>
</dbReference>
<dbReference type="Gene3D" id="2.160.20.10">
    <property type="entry name" value="Single-stranded right-handed beta-helix, Pectin lyase-like"/>
    <property type="match status" value="1"/>
</dbReference>
<proteinExistence type="inferred from homology"/>
<evidence type="ECO:0000256" key="5">
    <source>
        <dbReference type="ARBA" id="ARBA00022801"/>
    </source>
</evidence>
<dbReference type="SUPFAM" id="SSF51126">
    <property type="entry name" value="Pectin lyase-like"/>
    <property type="match status" value="1"/>
</dbReference>
<dbReference type="RefSeq" id="XP_048133442.1">
    <property type="nucleotide sequence ID" value="XM_048277485.1"/>
</dbReference>
<dbReference type="SMART" id="SM00710">
    <property type="entry name" value="PbH1"/>
    <property type="match status" value="4"/>
</dbReference>
<evidence type="ECO:0000256" key="4">
    <source>
        <dbReference type="ARBA" id="ARBA00022525"/>
    </source>
</evidence>
<accession>A0ABM3HA17</accession>
<evidence type="ECO:0000256" key="6">
    <source>
        <dbReference type="ARBA" id="ARBA00023295"/>
    </source>
</evidence>
<comment type="subcellular location">
    <subcellularLocation>
        <location evidence="1">Secreted</location>
        <location evidence="1">Cell wall</location>
    </subcellularLocation>
</comment>
<sequence length="321" mass="34303">MVWPMVFKGPCTGPIEFTLEGVVKAPVDKSTFSLDHWITFQYLSGVLINGGGTFDGQGQYAWPDNKCACKSLPVSLRFNFVNNTLIRSISSVNSKNFHFVLFSCDALEFSGVRITAPGDSPNTDGIHIGYSSRIKIANSVISTGDDCVSIGPGSKDIEIVGVHCGPGHGFSVGSLGRYPKEADVTGLSVRSCTMVGTQNGVRIKTWASATKSNAYNISFNDITMKDVLSPIIIDQEYCPGGGCSKQLGSNVQIKDVSFTKIRGTSASQVAVNLLCSPNVPCQNITLENIDLVYTGREGPVKSYCAHVKGGARGVQRPQSCI</sequence>
<dbReference type="InterPro" id="IPR000743">
    <property type="entry name" value="Glyco_hydro_28"/>
</dbReference>
<organism evidence="9 10">
    <name type="scientific">Rhodamnia argentea</name>
    <dbReference type="NCBI Taxonomy" id="178133"/>
    <lineage>
        <taxon>Eukaryota</taxon>
        <taxon>Viridiplantae</taxon>
        <taxon>Streptophyta</taxon>
        <taxon>Embryophyta</taxon>
        <taxon>Tracheophyta</taxon>
        <taxon>Spermatophyta</taxon>
        <taxon>Magnoliopsida</taxon>
        <taxon>eudicotyledons</taxon>
        <taxon>Gunneridae</taxon>
        <taxon>Pentapetalae</taxon>
        <taxon>rosids</taxon>
        <taxon>malvids</taxon>
        <taxon>Myrtales</taxon>
        <taxon>Myrtaceae</taxon>
        <taxon>Myrtoideae</taxon>
        <taxon>Myrteae</taxon>
        <taxon>Australasian group</taxon>
        <taxon>Rhodamnia</taxon>
    </lineage>
</organism>
<evidence type="ECO:0000256" key="2">
    <source>
        <dbReference type="ARBA" id="ARBA00008834"/>
    </source>
</evidence>
<protein>
    <submittedName>
        <fullName evidence="10">Exopolygalacturonase-like</fullName>
    </submittedName>
</protein>
<dbReference type="PANTHER" id="PTHR31375">
    <property type="match status" value="1"/>
</dbReference>
<dbReference type="Proteomes" id="UP000827889">
    <property type="component" value="Chromosome 4"/>
</dbReference>
<evidence type="ECO:0000256" key="8">
    <source>
        <dbReference type="RuleBase" id="RU361169"/>
    </source>
</evidence>
<keyword evidence="3" id="KW-0134">Cell wall</keyword>
<evidence type="ECO:0000256" key="3">
    <source>
        <dbReference type="ARBA" id="ARBA00022512"/>
    </source>
</evidence>
<keyword evidence="5 8" id="KW-0378">Hydrolase</keyword>
<evidence type="ECO:0000256" key="7">
    <source>
        <dbReference type="ARBA" id="ARBA00023316"/>
    </source>
</evidence>
<evidence type="ECO:0000313" key="10">
    <source>
        <dbReference type="RefSeq" id="XP_048133442.1"/>
    </source>
</evidence>
<keyword evidence="6 8" id="KW-0326">Glycosidase</keyword>
<dbReference type="InterPro" id="IPR006626">
    <property type="entry name" value="PbH1"/>
</dbReference>